<dbReference type="InterPro" id="IPR020863">
    <property type="entry name" value="MACPF_CS"/>
</dbReference>
<protein>
    <recommendedName>
        <fullName evidence="7">MACPF domain-containing protein</fullName>
    </recommendedName>
</protein>
<dbReference type="Gene3D" id="2.60.120.200">
    <property type="match status" value="2"/>
</dbReference>
<keyword evidence="3" id="KW-0964">Secreted</keyword>
<evidence type="ECO:0000313" key="8">
    <source>
        <dbReference type="EMBL" id="CAE7149048.1"/>
    </source>
</evidence>
<evidence type="ECO:0000256" key="4">
    <source>
        <dbReference type="ARBA" id="ARBA00023136"/>
    </source>
</evidence>
<evidence type="ECO:0000256" key="5">
    <source>
        <dbReference type="ARBA" id="ARBA00023157"/>
    </source>
</evidence>
<dbReference type="Proteomes" id="UP000649617">
    <property type="component" value="Unassembled WGS sequence"/>
</dbReference>
<name>A0A812IKR9_SYMPI</name>
<dbReference type="GO" id="GO:0005576">
    <property type="term" value="C:extracellular region"/>
    <property type="evidence" value="ECO:0007669"/>
    <property type="project" value="UniProtKB-SubCell"/>
</dbReference>
<dbReference type="InterPro" id="IPR013320">
    <property type="entry name" value="ConA-like_dom_sf"/>
</dbReference>
<keyword evidence="4" id="KW-0472">Membrane</keyword>
<comment type="subcellular location">
    <subcellularLocation>
        <location evidence="1">Membrane</location>
    </subcellularLocation>
    <subcellularLocation>
        <location evidence="2">Secreted</location>
    </subcellularLocation>
</comment>
<proteinExistence type="predicted"/>
<dbReference type="PROSITE" id="PS00279">
    <property type="entry name" value="MACPF_1"/>
    <property type="match status" value="1"/>
</dbReference>
<feature type="region of interest" description="Disordered" evidence="6">
    <location>
        <begin position="139"/>
        <end position="167"/>
    </location>
</feature>
<keyword evidence="9" id="KW-1185">Reference proteome</keyword>
<organism evidence="8 9">
    <name type="scientific">Symbiodinium pilosum</name>
    <name type="common">Dinoflagellate</name>
    <dbReference type="NCBI Taxonomy" id="2952"/>
    <lineage>
        <taxon>Eukaryota</taxon>
        <taxon>Sar</taxon>
        <taxon>Alveolata</taxon>
        <taxon>Dinophyceae</taxon>
        <taxon>Suessiales</taxon>
        <taxon>Symbiodiniaceae</taxon>
        <taxon>Symbiodinium</taxon>
    </lineage>
</organism>
<dbReference type="SUPFAM" id="SSF49899">
    <property type="entry name" value="Concanavalin A-like lectins/glucanases"/>
    <property type="match status" value="2"/>
</dbReference>
<sequence length="1420" mass="156475">MLPNKNDVPQTERSAIDGDWVISLNNKRIRIEQGRAYALDTWQHALIWTILPDMVVLQNIETVGPGTFEADDLPLLGRAQMQRLDSGDLDVTVSTALGPVRYQLRPVQSFVSAETVDPEERVDPADDTYVEEQDIAVFETESGPGPEPEPEPESEPEPEPEPEPEYDFEDETTIFTEPTTTRLPGGNPQKPVQAPAPEFLTYDVFTGCQPDQPSAPAGVSPRERIESRVDRVTQRQFAGFTLDEARVNTTDDKQLGVCWMRLDGVWQENRNISLDRSKDQPDIWGTDSPELIVLANGNYTDPRHLFIGSVGRDDQEIWVSDGLSANGFVHFISNDGLTLTETLTENGPTKTYRAKGPSYLGQSLKVDLTASKRARLRLNNLIYLRPTLELSEAAMQEQMASNDAFLLQANLENLVASRRGYDAVKQDPFFLLNNKKMAVFAEFDPKRYYITEQRIIPVGYKFVQNGVQGMIYNKSMTTTAREYQDSISTTLGATLEGKTDPAGFGGNASVSVDASASWLKRMEESKHVAQAIGYSRAKKYALVLDHPFVTLSDDFIDAIDDAREIGNYEHIIRQFGTHYPYAVTYGAAAKITQSVTEERFKKVTEWNAGVSASMAGGALGQNGSVRGSINAGSVSGTSGSLGTEDTTFVAVGGNGSWNENGYSLGPTPYPILLDLRPLHELLNHLNFPDQPEVYTQVRAGLKRTLEAYIQSHADKVSDRSLLPAIQPLKLETWHLYVREVWCTGKGAGLVHSATGKLEMEAFMGNKSKGYLSTPHKNFETKCKKKKEVIKHSYKKSSPGLIEITGTREQIAAYAMKLRLQWRYTPSNKNKWRNHSKTFVGIRYMRSFKTIKRTAAVLFTTATIAAHAEYTPDTIEFPSSAPLAFDSAPILSLPEGGAIEFWVGTDWADNPGYHPVILANGSAESPIYQISISANQDALLVQTGQDFGQFPFNFSDGRTHHVALLDFAEQMIAFVDGKLLGSVEMSIQPGPINEFIVGSASGGKAPFIGAVSAIRIWDVPPEPEDTAVFALRDVNDASDPHPNLDNLVGISDFRNGTFSIVDSLVLNESELMTRAEVIETLGEAEVQALDQKKSIERKTRNLKNLTTRIDGMVALVTDMQQRNVTDMMADNQTRARLHDLAKRQGNLKRELVKLKEQSVQQYAASRGITLIPAPPTTAPPPLPSRRGQSHHRPTDLVQSRMTLTHPIAWVFLLVMNSVHAASYEPDILEFTASSDLAFPSHTAFALAEQATVEMWVASGWQDDPDYDPVLLYHASEDEHLYVLSMLGDQSGLSLQVGDSVDELPFSFSDGRLHHVVLINLSGSVALMVDGQILGRFNISLPTGSGSTFRLGSAPGPSASFVGAIGGLRIWDIAVEQDVLITYALADIFSATNPHPDIDSLTAYSDLHNNTIELMPEAGEIQ</sequence>
<dbReference type="EMBL" id="CAJNIZ010000001">
    <property type="protein sequence ID" value="CAE7149048.1"/>
    <property type="molecule type" value="Genomic_DNA"/>
</dbReference>
<feature type="domain" description="MACPF" evidence="7">
    <location>
        <begin position="539"/>
        <end position="708"/>
    </location>
</feature>
<evidence type="ECO:0000256" key="1">
    <source>
        <dbReference type="ARBA" id="ARBA00004370"/>
    </source>
</evidence>
<dbReference type="Pfam" id="PF13385">
    <property type="entry name" value="Laminin_G_3"/>
    <property type="match status" value="2"/>
</dbReference>
<feature type="compositionally biased region" description="Acidic residues" evidence="6">
    <location>
        <begin position="148"/>
        <end position="167"/>
    </location>
</feature>
<feature type="region of interest" description="Disordered" evidence="6">
    <location>
        <begin position="1169"/>
        <end position="1192"/>
    </location>
</feature>
<evidence type="ECO:0000259" key="7">
    <source>
        <dbReference type="Pfam" id="PF01823"/>
    </source>
</evidence>
<dbReference type="GO" id="GO:0016020">
    <property type="term" value="C:membrane"/>
    <property type="evidence" value="ECO:0007669"/>
    <property type="project" value="UniProtKB-SubCell"/>
</dbReference>
<accession>A0A812IKR9</accession>
<gene>
    <name evidence="8" type="ORF">SPIL2461_LOCUS76</name>
</gene>
<evidence type="ECO:0000256" key="2">
    <source>
        <dbReference type="ARBA" id="ARBA00004613"/>
    </source>
</evidence>
<comment type="caution">
    <text evidence="8">The sequence shown here is derived from an EMBL/GenBank/DDBJ whole genome shotgun (WGS) entry which is preliminary data.</text>
</comment>
<evidence type="ECO:0000256" key="6">
    <source>
        <dbReference type="SAM" id="MobiDB-lite"/>
    </source>
</evidence>
<evidence type="ECO:0000256" key="3">
    <source>
        <dbReference type="ARBA" id="ARBA00022525"/>
    </source>
</evidence>
<evidence type="ECO:0000313" key="9">
    <source>
        <dbReference type="Proteomes" id="UP000649617"/>
    </source>
</evidence>
<keyword evidence="5" id="KW-1015">Disulfide bond</keyword>
<reference evidence="8" key="1">
    <citation type="submission" date="2021-02" db="EMBL/GenBank/DDBJ databases">
        <authorList>
            <person name="Dougan E. K."/>
            <person name="Rhodes N."/>
            <person name="Thang M."/>
            <person name="Chan C."/>
        </authorList>
    </citation>
    <scope>NUCLEOTIDE SEQUENCE</scope>
</reference>
<dbReference type="Pfam" id="PF01823">
    <property type="entry name" value="MACPF"/>
    <property type="match status" value="1"/>
</dbReference>
<dbReference type="InterPro" id="IPR020864">
    <property type="entry name" value="MACPF"/>
</dbReference>
<feature type="compositionally biased region" description="Pro residues" evidence="6">
    <location>
        <begin position="1171"/>
        <end position="1182"/>
    </location>
</feature>